<organism evidence="1 2">
    <name type="scientific">Agrobacterium bohemicum</name>
    <dbReference type="NCBI Taxonomy" id="2052828"/>
    <lineage>
        <taxon>Bacteria</taxon>
        <taxon>Pseudomonadati</taxon>
        <taxon>Pseudomonadota</taxon>
        <taxon>Alphaproteobacteria</taxon>
        <taxon>Hyphomicrobiales</taxon>
        <taxon>Rhizobiaceae</taxon>
        <taxon>Rhizobium/Agrobacterium group</taxon>
        <taxon>Agrobacterium</taxon>
    </lineage>
</organism>
<comment type="caution">
    <text evidence="1">The sequence shown here is derived from an EMBL/GenBank/DDBJ whole genome shotgun (WGS) entry which is preliminary data.</text>
</comment>
<name>A0A135P5A2_9HYPH</name>
<sequence length="163" mass="17928">MHLSLKRLGIVLLASLSLMSFRLEPETSEGERLLYDVRGAFVAARPDISAELMQSVQYQMSNAIKSTTRDRTRPRVVLTIRLLSVTKGSFIFGGRASARVVVRAAAVQTGEVVAEAKFRATILGMDKASIEQELAYGIAERVIAEFRLNRPATLATALFPGRF</sequence>
<dbReference type="RefSeq" id="WP_067642998.1">
    <property type="nucleotide sequence ID" value="NZ_KQ961023.1"/>
</dbReference>
<protein>
    <submittedName>
        <fullName evidence="1">Uncharacterized protein</fullName>
    </submittedName>
</protein>
<evidence type="ECO:0000313" key="1">
    <source>
        <dbReference type="EMBL" id="KXG86615.1"/>
    </source>
</evidence>
<dbReference type="EMBL" id="LNUW01000015">
    <property type="protein sequence ID" value="KXG86615.1"/>
    <property type="molecule type" value="Genomic_DNA"/>
</dbReference>
<evidence type="ECO:0000313" key="2">
    <source>
        <dbReference type="Proteomes" id="UP000070498"/>
    </source>
</evidence>
<gene>
    <name evidence="1" type="ORF">ATO67_00900</name>
</gene>
<keyword evidence="2" id="KW-1185">Reference proteome</keyword>
<dbReference type="Proteomes" id="UP000070498">
    <property type="component" value="Unassembled WGS sequence"/>
</dbReference>
<proteinExistence type="predicted"/>
<dbReference type="AlphaFoldDB" id="A0A135P5A2"/>
<dbReference type="STRING" id="2052828.ATO67_00900"/>
<accession>A0A135P5A2</accession>
<reference evidence="1 2" key="1">
    <citation type="submission" date="2015-11" db="EMBL/GenBank/DDBJ databases">
        <title>Draft genome sequence of Agrobacterium sp. R89-1.</title>
        <authorList>
            <person name="Zahradnik J."/>
            <person name="Kyslikova E."/>
            <person name="Palyzova A."/>
            <person name="Kyslik P."/>
        </authorList>
    </citation>
    <scope>NUCLEOTIDE SEQUENCE [LARGE SCALE GENOMIC DNA]</scope>
    <source>
        <strain evidence="1 2">R89-1</strain>
    </source>
</reference>